<dbReference type="GO" id="GO:0070988">
    <property type="term" value="P:demethylation"/>
    <property type="evidence" value="ECO:0007669"/>
    <property type="project" value="InterPro"/>
</dbReference>
<dbReference type="SUPFAM" id="SSF51197">
    <property type="entry name" value="Clavaminate synthase-like"/>
    <property type="match status" value="1"/>
</dbReference>
<evidence type="ECO:0000313" key="3">
    <source>
        <dbReference type="Proteomes" id="UP000599074"/>
    </source>
</evidence>
<keyword evidence="3" id="KW-1185">Reference proteome</keyword>
<dbReference type="GO" id="GO:0032451">
    <property type="term" value="F:demethylase activity"/>
    <property type="evidence" value="ECO:0007669"/>
    <property type="project" value="TreeGrafter"/>
</dbReference>
<dbReference type="Gene3D" id="2.60.120.590">
    <property type="entry name" value="Alpha-ketoglutarate-dependent dioxygenase AlkB-like"/>
    <property type="match status" value="1"/>
</dbReference>
<dbReference type="GO" id="GO:0016491">
    <property type="term" value="F:oxidoreductase activity"/>
    <property type="evidence" value="ECO:0007669"/>
    <property type="project" value="TreeGrafter"/>
</dbReference>
<proteinExistence type="predicted"/>
<dbReference type="PANTHER" id="PTHR12463:SF1">
    <property type="entry name" value="2-OXOGLUTARATE AND FE-DEPENDENT OXYGENASE FAMILY PROTEIN"/>
    <property type="match status" value="1"/>
</dbReference>
<dbReference type="EMBL" id="BOON01000004">
    <property type="protein sequence ID" value="GII20889.1"/>
    <property type="molecule type" value="Genomic_DNA"/>
</dbReference>
<dbReference type="PROSITE" id="PS51471">
    <property type="entry name" value="FE2OG_OXY"/>
    <property type="match status" value="1"/>
</dbReference>
<dbReference type="InterPro" id="IPR005123">
    <property type="entry name" value="Oxoglu/Fe-dep_dioxygenase_dom"/>
</dbReference>
<dbReference type="Proteomes" id="UP000599074">
    <property type="component" value="Unassembled WGS sequence"/>
</dbReference>
<gene>
    <name evidence="2" type="ORF">Pme01_04860</name>
</gene>
<reference evidence="2" key="1">
    <citation type="submission" date="2021-01" db="EMBL/GenBank/DDBJ databases">
        <title>Whole genome shotgun sequence of Planosporangium mesophilum NBRC 109066.</title>
        <authorList>
            <person name="Komaki H."/>
            <person name="Tamura T."/>
        </authorList>
    </citation>
    <scope>NUCLEOTIDE SEQUENCE</scope>
    <source>
        <strain evidence="2">NBRC 109066</strain>
    </source>
</reference>
<dbReference type="PANTHER" id="PTHR12463">
    <property type="entry name" value="OXYGENASE-RELATED"/>
    <property type="match status" value="1"/>
</dbReference>
<dbReference type="InterPro" id="IPR027450">
    <property type="entry name" value="AlkB-like"/>
</dbReference>
<dbReference type="RefSeq" id="WP_168112867.1">
    <property type="nucleotide sequence ID" value="NZ_BOON01000004.1"/>
</dbReference>
<dbReference type="InterPro" id="IPR032857">
    <property type="entry name" value="ALKBH4"/>
</dbReference>
<evidence type="ECO:0000259" key="1">
    <source>
        <dbReference type="PROSITE" id="PS51471"/>
    </source>
</evidence>
<evidence type="ECO:0000313" key="2">
    <source>
        <dbReference type="EMBL" id="GII20889.1"/>
    </source>
</evidence>
<dbReference type="InterPro" id="IPR037151">
    <property type="entry name" value="AlkB-like_sf"/>
</dbReference>
<comment type="caution">
    <text evidence="2">The sequence shown here is derived from an EMBL/GenBank/DDBJ whole genome shotgun (WGS) entry which is preliminary data.</text>
</comment>
<sequence length="201" mass="22852">MTGRMRGIPEYPEGLVYRPDVLDEAEERSILGLLDEVEFHEVRMHGQVARRTVRHYDLDYGYESWQLVPTDPLPEPLRWLRHRCADLAGVAPEELAQSLVTRYPPGATIGWHRDAPMFGPVIAGVSLLAPCPMRFQRRAGDSRYVYEQELVPRSVYLLGGAARSVWQHSIPAVPHLRYSITFRTLRNPERWLPATPVTGGG</sequence>
<dbReference type="Pfam" id="PF13532">
    <property type="entry name" value="2OG-FeII_Oxy_2"/>
    <property type="match status" value="1"/>
</dbReference>
<feature type="domain" description="Fe2OG dioxygenase" evidence="1">
    <location>
        <begin position="94"/>
        <end position="186"/>
    </location>
</feature>
<protein>
    <submittedName>
        <fullName evidence="2">2OG-Fe(II) oxygenase</fullName>
    </submittedName>
</protein>
<organism evidence="2 3">
    <name type="scientific">Planosporangium mesophilum</name>
    <dbReference type="NCBI Taxonomy" id="689768"/>
    <lineage>
        <taxon>Bacteria</taxon>
        <taxon>Bacillati</taxon>
        <taxon>Actinomycetota</taxon>
        <taxon>Actinomycetes</taxon>
        <taxon>Micromonosporales</taxon>
        <taxon>Micromonosporaceae</taxon>
        <taxon>Planosporangium</taxon>
    </lineage>
</organism>
<name>A0A8J3T6Q9_9ACTN</name>
<accession>A0A8J3T6Q9</accession>
<dbReference type="AlphaFoldDB" id="A0A8J3T6Q9"/>